<comment type="similarity">
    <text evidence="4 19">Belongs to the CobS family.</text>
</comment>
<evidence type="ECO:0000256" key="8">
    <source>
        <dbReference type="ARBA" id="ARBA00022573"/>
    </source>
</evidence>
<keyword evidence="13 19" id="KW-0472">Membrane</keyword>
<dbReference type="Pfam" id="PF02654">
    <property type="entry name" value="CobS"/>
    <property type="match status" value="1"/>
</dbReference>
<dbReference type="EC" id="2.7.8.26" evidence="5 19"/>
<sequence length="259" mass="26975">MTDREPSSGGAFTHDLDTALRFLTTIPLPWPAPALGRGLAGAVPYFPLVGAIIGLILVGTGWIASLFWPPLVQAALVVVAWAILTGGLHLDGVSDTFDAVMSWRPRERKLAIMKDSHIGAMGTLALVAVLLLKVAFLADAGEHWWYAVLLAPMLGRWAMIAAIVRFPLARTDGLGSSVHGQVSRGTLSGISVVVAVTVVAIAGLGGIVAFLLVGGGAYLLGRWWTRDLGGLTGDTYGALCEGTEVVALAAITAAARFAL</sequence>
<evidence type="ECO:0000313" key="21">
    <source>
        <dbReference type="Proteomes" id="UP001193081"/>
    </source>
</evidence>
<organism evidence="20 21">
    <name type="scientific">Candidatus Chloroploca mongolica</name>
    <dbReference type="NCBI Taxonomy" id="2528176"/>
    <lineage>
        <taxon>Bacteria</taxon>
        <taxon>Bacillati</taxon>
        <taxon>Chloroflexota</taxon>
        <taxon>Chloroflexia</taxon>
        <taxon>Chloroflexales</taxon>
        <taxon>Chloroflexineae</taxon>
        <taxon>Oscillochloridaceae</taxon>
        <taxon>Candidatus Chloroploca</taxon>
    </lineage>
</organism>
<comment type="subcellular location">
    <subcellularLocation>
        <location evidence="2 19">Cell membrane</location>
        <topology evidence="2 19">Multi-pass membrane protein</topology>
    </subcellularLocation>
</comment>
<comment type="cofactor">
    <cofactor evidence="1 19">
        <name>Mg(2+)</name>
        <dbReference type="ChEBI" id="CHEBI:18420"/>
    </cofactor>
</comment>
<dbReference type="GO" id="GO:0051073">
    <property type="term" value="F:adenosylcobinamide-GDP ribazoletransferase activity"/>
    <property type="evidence" value="ECO:0007669"/>
    <property type="project" value="UniProtKB-EC"/>
</dbReference>
<feature type="transmembrane region" description="Helical" evidence="19">
    <location>
        <begin position="45"/>
        <end position="68"/>
    </location>
</feature>
<proteinExistence type="inferred from homology"/>
<accession>A0ABS4D3Y8</accession>
<evidence type="ECO:0000256" key="13">
    <source>
        <dbReference type="ARBA" id="ARBA00023136"/>
    </source>
</evidence>
<name>A0ABS4D3Y8_9CHLR</name>
<evidence type="ECO:0000256" key="7">
    <source>
        <dbReference type="ARBA" id="ARBA00022475"/>
    </source>
</evidence>
<gene>
    <name evidence="19 20" type="primary">cobS</name>
    <name evidence="20" type="ORF">EYB53_000335</name>
</gene>
<keyword evidence="12 19" id="KW-1133">Transmembrane helix</keyword>
<evidence type="ECO:0000256" key="17">
    <source>
        <dbReference type="ARBA" id="ARBA00048623"/>
    </source>
</evidence>
<dbReference type="HAMAP" id="MF_00719">
    <property type="entry name" value="CobS"/>
    <property type="match status" value="1"/>
</dbReference>
<dbReference type="Proteomes" id="UP001193081">
    <property type="component" value="Unassembled WGS sequence"/>
</dbReference>
<evidence type="ECO:0000256" key="19">
    <source>
        <dbReference type="HAMAP-Rule" id="MF_00719"/>
    </source>
</evidence>
<evidence type="ECO:0000256" key="1">
    <source>
        <dbReference type="ARBA" id="ARBA00001946"/>
    </source>
</evidence>
<dbReference type="EMBL" id="SIJK02000001">
    <property type="protein sequence ID" value="MBP1464142.1"/>
    <property type="molecule type" value="Genomic_DNA"/>
</dbReference>
<evidence type="ECO:0000256" key="4">
    <source>
        <dbReference type="ARBA" id="ARBA00010561"/>
    </source>
</evidence>
<dbReference type="PANTHER" id="PTHR34148:SF1">
    <property type="entry name" value="ADENOSYLCOBINAMIDE-GDP RIBAZOLETRANSFERASE"/>
    <property type="match status" value="1"/>
</dbReference>
<comment type="catalytic activity">
    <reaction evidence="17 19">
        <text>alpha-ribazole + adenosylcob(III)inamide-GDP = adenosylcob(III)alamin + GMP + H(+)</text>
        <dbReference type="Rhea" id="RHEA:16049"/>
        <dbReference type="ChEBI" id="CHEBI:10329"/>
        <dbReference type="ChEBI" id="CHEBI:15378"/>
        <dbReference type="ChEBI" id="CHEBI:18408"/>
        <dbReference type="ChEBI" id="CHEBI:58115"/>
        <dbReference type="ChEBI" id="CHEBI:60487"/>
        <dbReference type="EC" id="2.7.8.26"/>
    </reaction>
</comment>
<dbReference type="PANTHER" id="PTHR34148">
    <property type="entry name" value="ADENOSYLCOBINAMIDE-GDP RIBAZOLETRANSFERASE"/>
    <property type="match status" value="1"/>
</dbReference>
<evidence type="ECO:0000256" key="15">
    <source>
        <dbReference type="ARBA" id="ARBA00032605"/>
    </source>
</evidence>
<evidence type="ECO:0000256" key="2">
    <source>
        <dbReference type="ARBA" id="ARBA00004651"/>
    </source>
</evidence>
<evidence type="ECO:0000313" key="20">
    <source>
        <dbReference type="EMBL" id="MBP1464142.1"/>
    </source>
</evidence>
<keyword evidence="10 19" id="KW-0812">Transmembrane</keyword>
<keyword evidence="7 19" id="KW-1003">Cell membrane</keyword>
<keyword evidence="11 19" id="KW-0460">Magnesium</keyword>
<keyword evidence="21" id="KW-1185">Reference proteome</keyword>
<dbReference type="InterPro" id="IPR003805">
    <property type="entry name" value="CobS"/>
</dbReference>
<evidence type="ECO:0000256" key="14">
    <source>
        <dbReference type="ARBA" id="ARBA00025228"/>
    </source>
</evidence>
<dbReference type="NCBIfam" id="TIGR00317">
    <property type="entry name" value="cobS"/>
    <property type="match status" value="1"/>
</dbReference>
<evidence type="ECO:0000256" key="16">
    <source>
        <dbReference type="ARBA" id="ARBA00032853"/>
    </source>
</evidence>
<evidence type="ECO:0000256" key="3">
    <source>
        <dbReference type="ARBA" id="ARBA00004663"/>
    </source>
</evidence>
<keyword evidence="9 19" id="KW-0808">Transferase</keyword>
<comment type="function">
    <text evidence="14 19">Joins adenosylcobinamide-GDP and alpha-ribazole to generate adenosylcobalamin (Ado-cobalamin). Also synthesizes adenosylcobalamin 5'-phosphate from adenosylcobinamide-GDP and alpha-ribazole 5'-phosphate.</text>
</comment>
<feature type="transmembrane region" description="Helical" evidence="19">
    <location>
        <begin position="144"/>
        <end position="166"/>
    </location>
</feature>
<feature type="transmembrane region" description="Helical" evidence="19">
    <location>
        <begin position="74"/>
        <end position="97"/>
    </location>
</feature>
<dbReference type="RefSeq" id="WP_135475539.1">
    <property type="nucleotide sequence ID" value="NZ_SIJK02000001.1"/>
</dbReference>
<evidence type="ECO:0000256" key="11">
    <source>
        <dbReference type="ARBA" id="ARBA00022842"/>
    </source>
</evidence>
<evidence type="ECO:0000256" key="9">
    <source>
        <dbReference type="ARBA" id="ARBA00022679"/>
    </source>
</evidence>
<evidence type="ECO:0000256" key="12">
    <source>
        <dbReference type="ARBA" id="ARBA00022989"/>
    </source>
</evidence>
<comment type="catalytic activity">
    <reaction evidence="18 19">
        <text>alpha-ribazole 5'-phosphate + adenosylcob(III)inamide-GDP = adenosylcob(III)alamin 5'-phosphate + GMP + H(+)</text>
        <dbReference type="Rhea" id="RHEA:23560"/>
        <dbReference type="ChEBI" id="CHEBI:15378"/>
        <dbReference type="ChEBI" id="CHEBI:57918"/>
        <dbReference type="ChEBI" id="CHEBI:58115"/>
        <dbReference type="ChEBI" id="CHEBI:60487"/>
        <dbReference type="ChEBI" id="CHEBI:60493"/>
        <dbReference type="EC" id="2.7.8.26"/>
    </reaction>
</comment>
<comment type="caution">
    <text evidence="20">The sequence shown here is derived from an EMBL/GenBank/DDBJ whole genome shotgun (WGS) entry which is preliminary data.</text>
</comment>
<comment type="pathway">
    <text evidence="3 19">Cofactor biosynthesis; adenosylcobalamin biosynthesis; adenosylcobalamin from cob(II)yrinate a,c-diamide: step 7/7.</text>
</comment>
<evidence type="ECO:0000256" key="6">
    <source>
        <dbReference type="ARBA" id="ARBA00015850"/>
    </source>
</evidence>
<evidence type="ECO:0000256" key="5">
    <source>
        <dbReference type="ARBA" id="ARBA00013200"/>
    </source>
</evidence>
<feature type="transmembrane region" description="Helical" evidence="19">
    <location>
        <begin position="118"/>
        <end position="138"/>
    </location>
</feature>
<feature type="transmembrane region" description="Helical" evidence="19">
    <location>
        <begin position="187"/>
        <end position="220"/>
    </location>
</feature>
<evidence type="ECO:0000256" key="10">
    <source>
        <dbReference type="ARBA" id="ARBA00022692"/>
    </source>
</evidence>
<keyword evidence="8 19" id="KW-0169">Cobalamin biosynthesis</keyword>
<reference evidence="20 21" key="1">
    <citation type="submission" date="2021-03" db="EMBL/GenBank/DDBJ databases">
        <authorList>
            <person name="Grouzdev D.S."/>
        </authorList>
    </citation>
    <scope>NUCLEOTIDE SEQUENCE [LARGE SCALE GENOMIC DNA]</scope>
    <source>
        <strain evidence="20 21">M50-1</strain>
    </source>
</reference>
<protein>
    <recommendedName>
        <fullName evidence="6 19">Adenosylcobinamide-GDP ribazoletransferase</fullName>
        <ecNumber evidence="5 19">2.7.8.26</ecNumber>
    </recommendedName>
    <alternativeName>
        <fullName evidence="16 19">Cobalamin synthase</fullName>
    </alternativeName>
    <alternativeName>
        <fullName evidence="15 19">Cobalamin-5'-phosphate synthase</fullName>
    </alternativeName>
</protein>
<evidence type="ECO:0000256" key="18">
    <source>
        <dbReference type="ARBA" id="ARBA00049504"/>
    </source>
</evidence>